<name>A0AAN0RKW6_9RHOB</name>
<proteinExistence type="predicted"/>
<gene>
    <name evidence="2" type="ORF">RCA23_c25170</name>
</gene>
<accession>A0AAN0RKW6</accession>
<feature type="transmembrane region" description="Helical" evidence="1">
    <location>
        <begin position="140"/>
        <end position="158"/>
    </location>
</feature>
<dbReference type="RefSeq" id="WP_044050645.1">
    <property type="nucleotide sequence ID" value="NZ_CP003984.1"/>
</dbReference>
<keyword evidence="3" id="KW-1185">Reference proteome</keyword>
<evidence type="ECO:0008006" key="4">
    <source>
        <dbReference type="Google" id="ProtNLM"/>
    </source>
</evidence>
<dbReference type="AlphaFoldDB" id="A0AAN0RKW6"/>
<dbReference type="EMBL" id="CP003984">
    <property type="protein sequence ID" value="AII88036.1"/>
    <property type="molecule type" value="Genomic_DNA"/>
</dbReference>
<feature type="transmembrane region" description="Helical" evidence="1">
    <location>
        <begin position="109"/>
        <end position="134"/>
    </location>
</feature>
<reference evidence="2 3" key="1">
    <citation type="journal article" date="2014" name="ISME J.">
        <title>Adaptation of an abundant Roseobacter RCA organism to pelagic systems revealed by genomic and transcriptomic analyses.</title>
        <authorList>
            <person name="Voget S."/>
            <person name="Wemheuer B."/>
            <person name="Brinkhoff T."/>
            <person name="Vollmers J."/>
            <person name="Dietrich S."/>
            <person name="Giebel H.A."/>
            <person name="Beardsley C."/>
            <person name="Sardemann C."/>
            <person name="Bakenhus I."/>
            <person name="Billerbeck S."/>
            <person name="Daniel R."/>
            <person name="Simon M."/>
        </authorList>
    </citation>
    <scope>NUCLEOTIDE SEQUENCE [LARGE SCALE GENOMIC DNA]</scope>
    <source>
        <strain evidence="2 3">RCA23</strain>
    </source>
</reference>
<dbReference type="GeneID" id="93367679"/>
<dbReference type="Proteomes" id="UP000028680">
    <property type="component" value="Chromosome"/>
</dbReference>
<sequence length="179" mass="20542">MTQDPPLRVLRLQLTYLAIVALVVLLQTLPLQSLPYPFAPADVPLAITFAWIMRRPDVMSPILITLAFLFADAILQRPPGLWTLIVLCASIFLRMRTRGRKEMLFLYEWFIVSWVIGVSFLVHYFALMFSFLPVPDVQQYVVQVTLSILIYPICKWLFRAMLSFALTQTLHPSASRAAK</sequence>
<keyword evidence="1" id="KW-0472">Membrane</keyword>
<feature type="transmembrane region" description="Helical" evidence="1">
    <location>
        <begin position="81"/>
        <end position="97"/>
    </location>
</feature>
<keyword evidence="1" id="KW-0812">Transmembrane</keyword>
<evidence type="ECO:0000313" key="2">
    <source>
        <dbReference type="EMBL" id="AII88036.1"/>
    </source>
</evidence>
<feature type="transmembrane region" description="Helical" evidence="1">
    <location>
        <begin position="12"/>
        <end position="29"/>
    </location>
</feature>
<evidence type="ECO:0000313" key="3">
    <source>
        <dbReference type="Proteomes" id="UP000028680"/>
    </source>
</evidence>
<organism evidence="2 3">
    <name type="scientific">Planktomarina temperata RCA23</name>
    <dbReference type="NCBI Taxonomy" id="666509"/>
    <lineage>
        <taxon>Bacteria</taxon>
        <taxon>Pseudomonadati</taxon>
        <taxon>Pseudomonadota</taxon>
        <taxon>Alphaproteobacteria</taxon>
        <taxon>Rhodobacterales</taxon>
        <taxon>Paracoccaceae</taxon>
        <taxon>Planktomarina</taxon>
    </lineage>
</organism>
<dbReference type="KEGG" id="ptp:RCA23_c25170"/>
<keyword evidence="1" id="KW-1133">Transmembrane helix</keyword>
<evidence type="ECO:0000256" key="1">
    <source>
        <dbReference type="SAM" id="Phobius"/>
    </source>
</evidence>
<protein>
    <recommendedName>
        <fullName evidence="4">Rod shape-determining protein MreD</fullName>
    </recommendedName>
</protein>